<proteinExistence type="inferred from homology"/>
<dbReference type="AlphaFoldDB" id="A0A7L8AG43"/>
<reference evidence="5 6" key="1">
    <citation type="journal article" date="2016" name="Int. J. Syst. Evol. Microbiol.">
        <title>Polaribacter haliotis sp. nov., isolated from the gut of abalone Haliotis discus hannai.</title>
        <authorList>
            <person name="Kim Y.O."/>
            <person name="Park I.S."/>
            <person name="Park S."/>
            <person name="Nam B.H."/>
            <person name="Park J.M."/>
            <person name="Kim D.G."/>
            <person name="Yoon J.H."/>
        </authorList>
    </citation>
    <scope>NUCLEOTIDE SEQUENCE [LARGE SCALE GENOMIC DNA]</scope>
    <source>
        <strain evidence="5 6">KCTC 52418</strain>
    </source>
</reference>
<dbReference type="GO" id="GO:0005975">
    <property type="term" value="P:carbohydrate metabolic process"/>
    <property type="evidence" value="ECO:0007669"/>
    <property type="project" value="InterPro"/>
</dbReference>
<dbReference type="InterPro" id="IPR006710">
    <property type="entry name" value="Glyco_hydro_43"/>
</dbReference>
<dbReference type="KEGG" id="phal:H9I45_00415"/>
<dbReference type="OrthoDB" id="9763933at2"/>
<protein>
    <submittedName>
        <fullName evidence="5">Family 43 glycosylhydrolase</fullName>
    </submittedName>
</protein>
<evidence type="ECO:0000256" key="1">
    <source>
        <dbReference type="ARBA" id="ARBA00009865"/>
    </source>
</evidence>
<dbReference type="GO" id="GO:0004553">
    <property type="term" value="F:hydrolase activity, hydrolyzing O-glycosyl compounds"/>
    <property type="evidence" value="ECO:0007669"/>
    <property type="project" value="InterPro"/>
</dbReference>
<dbReference type="Gene3D" id="2.115.10.20">
    <property type="entry name" value="Glycosyl hydrolase domain, family 43"/>
    <property type="match status" value="1"/>
</dbReference>
<name>A0A7L8AG43_9FLAO</name>
<evidence type="ECO:0000256" key="3">
    <source>
        <dbReference type="ARBA" id="ARBA00023295"/>
    </source>
</evidence>
<gene>
    <name evidence="5" type="ORF">H9I45_00415</name>
</gene>
<dbReference type="PROSITE" id="PS51257">
    <property type="entry name" value="PROKAR_LIPOPROTEIN"/>
    <property type="match status" value="1"/>
</dbReference>
<dbReference type="Pfam" id="PF04616">
    <property type="entry name" value="Glyco_hydro_43"/>
    <property type="match status" value="1"/>
</dbReference>
<dbReference type="EMBL" id="CP061813">
    <property type="protein sequence ID" value="QOD60937.1"/>
    <property type="molecule type" value="Genomic_DNA"/>
</dbReference>
<evidence type="ECO:0000313" key="5">
    <source>
        <dbReference type="EMBL" id="QOD60937.1"/>
    </source>
</evidence>
<dbReference type="PANTHER" id="PTHR22925">
    <property type="entry name" value="GLYCOSYL HYDROLASE 43 FAMILY MEMBER"/>
    <property type="match status" value="1"/>
</dbReference>
<dbReference type="Proteomes" id="UP000516764">
    <property type="component" value="Chromosome"/>
</dbReference>
<dbReference type="PANTHER" id="PTHR22925:SF3">
    <property type="entry name" value="GLYCOSYL HYDROLASE FAMILY PROTEIN 43"/>
    <property type="match status" value="1"/>
</dbReference>
<dbReference type="RefSeq" id="WP_088355265.1">
    <property type="nucleotide sequence ID" value="NZ_CP061813.1"/>
</dbReference>
<accession>A0A7L8AG43</accession>
<organism evidence="5 6">
    <name type="scientific">Polaribacter haliotis</name>
    <dbReference type="NCBI Taxonomy" id="1888915"/>
    <lineage>
        <taxon>Bacteria</taxon>
        <taxon>Pseudomonadati</taxon>
        <taxon>Bacteroidota</taxon>
        <taxon>Flavobacteriia</taxon>
        <taxon>Flavobacteriales</taxon>
        <taxon>Flavobacteriaceae</taxon>
    </lineage>
</organism>
<dbReference type="CDD" id="cd18825">
    <property type="entry name" value="GH43_CtGH43-like"/>
    <property type="match status" value="1"/>
</dbReference>
<dbReference type="InterPro" id="IPR023296">
    <property type="entry name" value="Glyco_hydro_beta-prop_sf"/>
</dbReference>
<dbReference type="SUPFAM" id="SSF75005">
    <property type="entry name" value="Arabinanase/levansucrase/invertase"/>
    <property type="match status" value="1"/>
</dbReference>
<sequence length="377" mass="43343">MKKYFSFLFVTFILFSCTKEDKKQSEFISGELFLDSNNEHINAHGAGFLIHDNTYYWFGQHMVSGKEGNKAMVGVRVYSSTDLYNWKNEGVALKMKEDSSSKLQIGSVLERPKVIFNKKTKKFVMWFHHELKDQGYKAALTGVAVADNVSGPYKYINSFRIHANVLPQNFSKEDYDNAAEIKSRKDKNWKEKVVKGAFFKRDFKGGQMSRDMTLFVDDDETGYHITASEENQTLLISKLSDDYLSLTKEYIRVFPGGRNEAPAIFKRNGKYFMFSSGLTGWKPNPARLSVADSMLGKWTSLGNPVIGTTEEKATTFHSQSTYVIPVIDKKDAFIFVADRWRPKNAIDGRYVFLPVQFKDNVPYLEFKEKWDLSIFDK</sequence>
<keyword evidence="6" id="KW-1185">Reference proteome</keyword>
<evidence type="ECO:0000256" key="2">
    <source>
        <dbReference type="ARBA" id="ARBA00022801"/>
    </source>
</evidence>
<evidence type="ECO:0000256" key="4">
    <source>
        <dbReference type="RuleBase" id="RU361187"/>
    </source>
</evidence>
<keyword evidence="2 4" id="KW-0378">Hydrolase</keyword>
<evidence type="ECO:0000313" key="6">
    <source>
        <dbReference type="Proteomes" id="UP000516764"/>
    </source>
</evidence>
<comment type="similarity">
    <text evidence="1 4">Belongs to the glycosyl hydrolase 43 family.</text>
</comment>
<keyword evidence="3 4" id="KW-0326">Glycosidase</keyword>